<evidence type="ECO:0000256" key="1">
    <source>
        <dbReference type="SAM" id="MobiDB-lite"/>
    </source>
</evidence>
<dbReference type="OrthoDB" id="5275938at2759"/>
<dbReference type="eggNOG" id="ENOG502STXW">
    <property type="taxonomic scope" value="Eukaryota"/>
</dbReference>
<sequence length="395" mass="44574">MDISVQPRSFDHLFQFPLGDLTILARYKGYDVVGKVITSAMMLASPIWGELLQNHPVQELTFTNDNGEALLILLRIAHLRFGAIKPTYEPPELFEIAILCEKYNCASLVKPWLGSWLPLESWATILNDDRWLYIAWAFGREIMFRKVAKGIVTRMRLSPSFVPFTQSRVAFPRPYPNCNIMENILTARASLIHQITALPYADTQRFTEAHRERRVVCRARDPHCDKYVLDGMVAILVRYSLWPPQRPEEIFTSVDALAWNISQIKIDPYNQAPYSILGPHSSCGISGYSHQVLNILRNFPEPVDMSQIARLQGKDAAGFAEEDDQPLEEPRTESLMPPTRVSNIPGPVVESQNTLLQEKDAAGFVEEVNEPSEQPQTGSLMPPAGVSVEGIEDEL</sequence>
<organism evidence="2 3">
    <name type="scientific">Marssonina brunnea f. sp. multigermtubi (strain MB_m1)</name>
    <name type="common">Marssonina leaf spot fungus</name>
    <dbReference type="NCBI Taxonomy" id="1072389"/>
    <lineage>
        <taxon>Eukaryota</taxon>
        <taxon>Fungi</taxon>
        <taxon>Dikarya</taxon>
        <taxon>Ascomycota</taxon>
        <taxon>Pezizomycotina</taxon>
        <taxon>Leotiomycetes</taxon>
        <taxon>Helotiales</taxon>
        <taxon>Drepanopezizaceae</taxon>
        <taxon>Drepanopeziza</taxon>
    </lineage>
</organism>
<reference evidence="2 3" key="1">
    <citation type="journal article" date="2012" name="BMC Genomics">
        <title>Sequencing the genome of Marssonina brunnea reveals fungus-poplar co-evolution.</title>
        <authorList>
            <person name="Zhu S."/>
            <person name="Cao Y.-Z."/>
            <person name="Jiang C."/>
            <person name="Tan B.-Y."/>
            <person name="Wang Z."/>
            <person name="Feng S."/>
            <person name="Zhang L."/>
            <person name="Su X.-H."/>
            <person name="Brejova B."/>
            <person name="Vinar T."/>
            <person name="Xu M."/>
            <person name="Wang M.-X."/>
            <person name="Zhang S.-G."/>
            <person name="Huang M.-R."/>
            <person name="Wu R."/>
            <person name="Zhou Y."/>
        </authorList>
    </citation>
    <scope>NUCLEOTIDE SEQUENCE [LARGE SCALE GENOMIC DNA]</scope>
    <source>
        <strain evidence="2 3">MB_m1</strain>
    </source>
</reference>
<accession>K1XXC9</accession>
<proteinExistence type="predicted"/>
<dbReference type="EMBL" id="JH921436">
    <property type="protein sequence ID" value="EKD17459.1"/>
    <property type="molecule type" value="Genomic_DNA"/>
</dbReference>
<dbReference type="KEGG" id="mbe:MBM_04320"/>
<dbReference type="AlphaFoldDB" id="K1XXC9"/>
<name>K1XXC9_MARBU</name>
<evidence type="ECO:0008006" key="4">
    <source>
        <dbReference type="Google" id="ProtNLM"/>
    </source>
</evidence>
<evidence type="ECO:0000313" key="2">
    <source>
        <dbReference type="EMBL" id="EKD17459.1"/>
    </source>
</evidence>
<dbReference type="STRING" id="1072389.K1XXC9"/>
<feature type="region of interest" description="Disordered" evidence="1">
    <location>
        <begin position="321"/>
        <end position="346"/>
    </location>
</feature>
<dbReference type="HOGENOM" id="CLU_698451_0_0_1"/>
<protein>
    <recommendedName>
        <fullName evidence="4">Nuclear pore protein</fullName>
    </recommendedName>
</protein>
<dbReference type="InParanoid" id="K1XXC9"/>
<dbReference type="OMA" id="GWAQCHY"/>
<feature type="region of interest" description="Disordered" evidence="1">
    <location>
        <begin position="365"/>
        <end position="395"/>
    </location>
</feature>
<dbReference type="RefSeq" id="XP_007292209.1">
    <property type="nucleotide sequence ID" value="XM_007292147.1"/>
</dbReference>
<dbReference type="GeneID" id="18760255"/>
<dbReference type="Proteomes" id="UP000006753">
    <property type="component" value="Unassembled WGS sequence"/>
</dbReference>
<gene>
    <name evidence="2" type="ORF">MBM_04320</name>
</gene>
<evidence type="ECO:0000313" key="3">
    <source>
        <dbReference type="Proteomes" id="UP000006753"/>
    </source>
</evidence>
<keyword evidence="3" id="KW-1185">Reference proteome</keyword>